<dbReference type="InterPro" id="IPR001849">
    <property type="entry name" value="PH_domain"/>
</dbReference>
<keyword evidence="1" id="KW-0175">Coiled coil</keyword>
<protein>
    <recommendedName>
        <fullName evidence="3">PH domain-containing protein</fullName>
    </recommendedName>
</protein>
<feature type="compositionally biased region" description="Basic and acidic residues" evidence="2">
    <location>
        <begin position="396"/>
        <end position="410"/>
    </location>
</feature>
<gene>
    <name evidence="4" type="primary">Contig17493.g18605</name>
    <name evidence="4" type="ORF">STYLEM_12237</name>
</gene>
<feature type="domain" description="PH" evidence="3">
    <location>
        <begin position="246"/>
        <end position="593"/>
    </location>
</feature>
<name>A0A078ALF9_STYLE</name>
<sequence length="669" mass="77249">MKERSNQQAKHGRRISGNYQNEGDYLIGKESLVQSHKGSMLIKAMENESVERSRMTDLSYAGGFNKNKLNDKSKSSIIGNSSLLLQGIGSSQSRQTRGNGSNHGSKNLDSSVYFSPQRSVQSDAGLYRKLKDGKFSYDQTRQILLSRHQQLANKKQSQKGKFSPSRDPNLPRDQNQMQKLSNSNSKYLSVPHGIPEHLKNRTSDVRTDRNKVYAKRSEDPMIMPTQITDIPAQLSLRYNQINDNEIIYESELMKYKPGIKHQYMSRWCQLTKSHFIYYAEGVPYASFLARPLAVIPMDAIESVKRVYVEVPEKDENNGETRWTQNYGATTSSDGDDRAYTSPLKLAQINKSAAKYQIVEVEEENESLNNSRGKYDVKIDVIESSGDKRVNRSNSNKFKDFENHSPIRNRLEVPGSQDQADRSQQSHSRNRSQSHFTPSKKLLENTAAQTQQGRHLMPKPSPRKLSKAREMSESPDRSMSRSPSVQKQDQSTVLREKRKISQKILKEIEKHIQDKAHRQHLIGLIEESLSKPLEIEEMIVRNPSSWIKSLSSNFTWTNRELEWYFAEDRFLFAAKNEEECDRWVCIMNWILAYEEDQTRNNQDQNTEEEVDVQETNVVEAFQYHKGNPKFYKLKSVESDFDNSSVERQQKQRPNVINNKMSHKNSLIKEE</sequence>
<feature type="region of interest" description="Disordered" evidence="2">
    <location>
        <begin position="1"/>
        <end position="21"/>
    </location>
</feature>
<feature type="compositionally biased region" description="Basic and acidic residues" evidence="2">
    <location>
        <begin position="466"/>
        <end position="478"/>
    </location>
</feature>
<accession>A0A078ALF9</accession>
<dbReference type="SMART" id="SM00233">
    <property type="entry name" value="PH"/>
    <property type="match status" value="1"/>
</dbReference>
<keyword evidence="5" id="KW-1185">Reference proteome</keyword>
<feature type="region of interest" description="Disordered" evidence="2">
    <location>
        <begin position="89"/>
        <end position="115"/>
    </location>
</feature>
<evidence type="ECO:0000256" key="1">
    <source>
        <dbReference type="SAM" id="Coils"/>
    </source>
</evidence>
<evidence type="ECO:0000313" key="5">
    <source>
        <dbReference type="Proteomes" id="UP000039865"/>
    </source>
</evidence>
<dbReference type="Proteomes" id="UP000039865">
    <property type="component" value="Unassembled WGS sequence"/>
</dbReference>
<evidence type="ECO:0000313" key="4">
    <source>
        <dbReference type="EMBL" id="CDW83195.1"/>
    </source>
</evidence>
<feature type="compositionally biased region" description="Polar residues" evidence="2">
    <location>
        <begin position="640"/>
        <end position="658"/>
    </location>
</feature>
<organism evidence="4 5">
    <name type="scientific">Stylonychia lemnae</name>
    <name type="common">Ciliate</name>
    <dbReference type="NCBI Taxonomy" id="5949"/>
    <lineage>
        <taxon>Eukaryota</taxon>
        <taxon>Sar</taxon>
        <taxon>Alveolata</taxon>
        <taxon>Ciliophora</taxon>
        <taxon>Intramacronucleata</taxon>
        <taxon>Spirotrichea</taxon>
        <taxon>Stichotrichia</taxon>
        <taxon>Sporadotrichida</taxon>
        <taxon>Oxytrichidae</taxon>
        <taxon>Stylonychinae</taxon>
        <taxon>Stylonychia</taxon>
    </lineage>
</organism>
<dbReference type="SUPFAM" id="SSF50729">
    <property type="entry name" value="PH domain-like"/>
    <property type="match status" value="1"/>
</dbReference>
<reference evidence="4 5" key="1">
    <citation type="submission" date="2014-06" db="EMBL/GenBank/DDBJ databases">
        <authorList>
            <person name="Swart Estienne"/>
        </authorList>
    </citation>
    <scope>NUCLEOTIDE SEQUENCE [LARGE SCALE GENOMIC DNA]</scope>
    <source>
        <strain evidence="4 5">130c</strain>
    </source>
</reference>
<feature type="compositionally biased region" description="Polar residues" evidence="2">
    <location>
        <begin position="172"/>
        <end position="187"/>
    </location>
</feature>
<feature type="region of interest" description="Disordered" evidence="2">
    <location>
        <begin position="314"/>
        <end position="338"/>
    </location>
</feature>
<feature type="compositionally biased region" description="Polar residues" evidence="2">
    <location>
        <begin position="319"/>
        <end position="332"/>
    </location>
</feature>
<feature type="compositionally biased region" description="Polar residues" evidence="2">
    <location>
        <begin position="96"/>
        <end position="115"/>
    </location>
</feature>
<feature type="region of interest" description="Disordered" evidence="2">
    <location>
        <begin position="150"/>
        <end position="198"/>
    </location>
</feature>
<feature type="region of interest" description="Disordered" evidence="2">
    <location>
        <begin position="387"/>
        <end position="495"/>
    </location>
</feature>
<feature type="compositionally biased region" description="Low complexity" evidence="2">
    <location>
        <begin position="421"/>
        <end position="434"/>
    </location>
</feature>
<dbReference type="EMBL" id="CCKQ01011627">
    <property type="protein sequence ID" value="CDW83195.1"/>
    <property type="molecule type" value="Genomic_DNA"/>
</dbReference>
<dbReference type="InParanoid" id="A0A078ALF9"/>
<feature type="region of interest" description="Disordered" evidence="2">
    <location>
        <begin position="640"/>
        <end position="669"/>
    </location>
</feature>
<feature type="coiled-coil region" evidence="1">
    <location>
        <begin position="343"/>
        <end position="370"/>
    </location>
</feature>
<feature type="compositionally biased region" description="Polar residues" evidence="2">
    <location>
        <begin position="479"/>
        <end position="492"/>
    </location>
</feature>
<proteinExistence type="predicted"/>
<evidence type="ECO:0000259" key="3">
    <source>
        <dbReference type="SMART" id="SM00233"/>
    </source>
</evidence>
<evidence type="ECO:0000256" key="2">
    <source>
        <dbReference type="SAM" id="MobiDB-lite"/>
    </source>
</evidence>
<dbReference type="AlphaFoldDB" id="A0A078ALF9"/>